<dbReference type="Gene3D" id="3.40.50.300">
    <property type="entry name" value="P-loop containing nucleotide triphosphate hydrolases"/>
    <property type="match status" value="2"/>
</dbReference>
<feature type="compositionally biased region" description="Polar residues" evidence="8">
    <location>
        <begin position="686"/>
        <end position="696"/>
    </location>
</feature>
<protein>
    <submittedName>
        <fullName evidence="12">ABC transporter</fullName>
    </submittedName>
</protein>
<feature type="transmembrane region" description="Helical" evidence="9">
    <location>
        <begin position="233"/>
        <end position="253"/>
    </location>
</feature>
<comment type="subcellular location">
    <subcellularLocation>
        <location evidence="1">Membrane</location>
        <topology evidence="1">Multi-pass membrane protein</topology>
    </subcellularLocation>
</comment>
<keyword evidence="6 9" id="KW-1133">Transmembrane helix</keyword>
<feature type="transmembrane region" description="Helical" evidence="9">
    <location>
        <begin position="905"/>
        <end position="923"/>
    </location>
</feature>
<evidence type="ECO:0000256" key="1">
    <source>
        <dbReference type="ARBA" id="ARBA00004141"/>
    </source>
</evidence>
<dbReference type="InterPro" id="IPR003439">
    <property type="entry name" value="ABC_transporter-like_ATP-bd"/>
</dbReference>
<dbReference type="PANTHER" id="PTHR43394">
    <property type="entry name" value="ATP-DEPENDENT PERMEASE MDL1, MITOCHONDRIAL"/>
    <property type="match status" value="1"/>
</dbReference>
<feature type="domain" description="ABC transmembrane type-1" evidence="11">
    <location>
        <begin position="780"/>
        <end position="1072"/>
    </location>
</feature>
<dbReference type="SMART" id="SM00382">
    <property type="entry name" value="AAA"/>
    <property type="match status" value="2"/>
</dbReference>
<dbReference type="InterPro" id="IPR039421">
    <property type="entry name" value="Type_1_exporter"/>
</dbReference>
<dbReference type="GO" id="GO:0090374">
    <property type="term" value="P:oligopeptide export from mitochondrion"/>
    <property type="evidence" value="ECO:0007669"/>
    <property type="project" value="TreeGrafter"/>
</dbReference>
<dbReference type="GO" id="GO:0005743">
    <property type="term" value="C:mitochondrial inner membrane"/>
    <property type="evidence" value="ECO:0007669"/>
    <property type="project" value="TreeGrafter"/>
</dbReference>
<dbReference type="PROSITE" id="PS00211">
    <property type="entry name" value="ABC_TRANSPORTER_1"/>
    <property type="match status" value="2"/>
</dbReference>
<evidence type="ECO:0000256" key="6">
    <source>
        <dbReference type="ARBA" id="ARBA00022989"/>
    </source>
</evidence>
<dbReference type="GO" id="GO:0015421">
    <property type="term" value="F:ABC-type oligopeptide transporter activity"/>
    <property type="evidence" value="ECO:0007669"/>
    <property type="project" value="TreeGrafter"/>
</dbReference>
<feature type="domain" description="ABC transporter" evidence="10">
    <location>
        <begin position="436"/>
        <end position="681"/>
    </location>
</feature>
<feature type="transmembrane region" description="Helical" evidence="9">
    <location>
        <begin position="334"/>
        <end position="353"/>
    </location>
</feature>
<reference evidence="12" key="1">
    <citation type="submission" date="2023-08" db="EMBL/GenBank/DDBJ databases">
        <authorList>
            <person name="Song K."/>
            <person name="Ai Y."/>
            <person name="Wang C."/>
            <person name="Xu Y."/>
        </authorList>
    </citation>
    <scope>NUCLEOTIDE SEQUENCE</scope>
    <source>
        <strain evidence="12">XJ1056</strain>
    </source>
</reference>
<keyword evidence="4" id="KW-0547">Nucleotide-binding</keyword>
<sequence>MAFASAKKSPLDGATGNEVVEMTQIQQGAPDSNESAPAGSRDNDESVSVNSQVTPAAQDLAGIEPPDPYAHLSDKEATILRNQVDTPEIKYGFWHIYRYATKIDILIIIVSAITSSASGAAMPAMTIIFGGLQGAFQDYLSLQTITYGEFRDRVADFVLYFVYLAIGTFFATYISTVGFIYTGEHITSNIRQKYLESVLRQNIGFFDKQGASEVAVKITSDANRIQDGISEKIGLFFASLATLLSGYLIGFIVSWKLTLIMTSVVVAFLLNSAIWTVCIVKYALPMALAAVQSSSVTQEVFSAIREVVAFGGQAQRVKHYDAHLKIAQGYGFKIKVAVGMMMAVVTGLMYLVYGLGFWQGSLFLKRGEISIEAMLTALMAVMVGSLTVASIGPYYQALQEAVNTAKRLFVVIDRHPPLDATQDIKGEKPTCVEGHVRLENVKHIYPSRPDSTVLDGVSLEFEAGKVTAVVGSSGAGKSTIVGLLERFYEPLQGSVFLDGRDITTLNLRWLRQQIGLVGQEPVLFAGSVFDNIRNGLVGSSYEHAAEAVQRDMVTAAAKSANAHDFICQLAEEYDTDVGQRGMLLSGGQKQRIAIARAIVSNPKILLLDEATSALDTKSEGVVQAALDRASQGRTTITIAHRISTVFNAHKIVVMAKGKVVEQGSHDELLEKRGAYYELVHAQQLNSSKETLGSTDSPEGEVEKDSSLGEFSQVDDAVLPHDIIDEDANSLHPRPSTAQPIVAAVTDKNDKNGSPRGSQYTFWTLVKFVFSFNRPETMSMLVAFVFCVIVGLATPVMSVFFAKQLLTLSGLGAPGSDRGDVQSKSNFWSLMFLMLGLVTFFASAIQSAVFAHTAEALLRRARAQGMKYILRQDAAFFDQATNSPSALAAVLAVDTAQLANMSGSTLGSMAVSLSIVVGGLALSIAIGWKLALVCLSVVPLLIVCSIIRFYVLYKYTDRASRVYIASAAYASEHIAAIRTVASLTLEGQVAGQYEGDIAKQQRESLISVAKSGALYAASQSALFLCLGLAFWYGSTLLATFEYNVFQFFVCLMSVVFGSQSAGSLLTFIPDVVKARYSAAQLKALFDRKPAVDSWETSSHDCLGSMHGQLEFRNVHFRYPTRPDRPVLRGVDILFKAGQHIALVGASGCGKSTIIALLERFYDPEQGQVLVDGVDISTVPVSNYRRHLALVGQEPALFQGSIRENIAMGLADGEGSGDVSDESIEAACRDANIYDYIASLPEGFNTDVGNAGALLSGGQKQRIAIARALVRRPKVLLLDEATSALDSESEQVVQAALDRAAIGRTTVTVAHRLSTINKADVIHVLDHGRVVESGTHQELMARDGRYAELVKLQSVG</sequence>
<keyword evidence="7 9" id="KW-0472">Membrane</keyword>
<feature type="domain" description="ABC transporter" evidence="10">
    <location>
        <begin position="1108"/>
        <end position="1350"/>
    </location>
</feature>
<dbReference type="Pfam" id="PF00005">
    <property type="entry name" value="ABC_tran"/>
    <property type="match status" value="2"/>
</dbReference>
<proteinExistence type="inferred from homology"/>
<evidence type="ECO:0000256" key="9">
    <source>
        <dbReference type="SAM" id="Phobius"/>
    </source>
</evidence>
<dbReference type="PROSITE" id="PS50893">
    <property type="entry name" value="ABC_TRANSPORTER_2"/>
    <property type="match status" value="2"/>
</dbReference>
<evidence type="ECO:0000256" key="8">
    <source>
        <dbReference type="SAM" id="MobiDB-lite"/>
    </source>
</evidence>
<keyword evidence="3 9" id="KW-0812">Transmembrane</keyword>
<feature type="transmembrane region" description="Helical" evidence="9">
    <location>
        <begin position="826"/>
        <end position="850"/>
    </location>
</feature>
<dbReference type="EMBL" id="OR485311">
    <property type="protein sequence ID" value="WNT93874.1"/>
    <property type="molecule type" value="Genomic_DNA"/>
</dbReference>
<evidence type="ECO:0000256" key="7">
    <source>
        <dbReference type="ARBA" id="ARBA00023136"/>
    </source>
</evidence>
<feature type="transmembrane region" description="Helical" evidence="9">
    <location>
        <begin position="259"/>
        <end position="284"/>
    </location>
</feature>
<accession>A0AA96NL93</accession>
<gene>
    <name evidence="12" type="primary">antB</name>
</gene>
<dbReference type="GO" id="GO:0005524">
    <property type="term" value="F:ATP binding"/>
    <property type="evidence" value="ECO:0007669"/>
    <property type="project" value="UniProtKB-KW"/>
</dbReference>
<dbReference type="PROSITE" id="PS50929">
    <property type="entry name" value="ABC_TM1F"/>
    <property type="match status" value="2"/>
</dbReference>
<evidence type="ECO:0000256" key="4">
    <source>
        <dbReference type="ARBA" id="ARBA00022741"/>
    </source>
</evidence>
<comment type="similarity">
    <text evidence="2">Belongs to the ABC transporter superfamily. ABCB family. Multidrug resistance exporter (TC 3.A.1.201) subfamily.</text>
</comment>
<dbReference type="FunFam" id="3.40.50.300:FF:000251">
    <property type="entry name" value="ABC transporter B family member 19"/>
    <property type="match status" value="1"/>
</dbReference>
<feature type="transmembrane region" description="Helical" evidence="9">
    <location>
        <begin position="157"/>
        <end position="181"/>
    </location>
</feature>
<evidence type="ECO:0000259" key="10">
    <source>
        <dbReference type="PROSITE" id="PS50893"/>
    </source>
</evidence>
<dbReference type="FunFam" id="3.40.50.300:FF:000913">
    <property type="entry name" value="ABC multidrug transporter SitT"/>
    <property type="match status" value="1"/>
</dbReference>
<dbReference type="SUPFAM" id="SSF90123">
    <property type="entry name" value="ABC transporter transmembrane region"/>
    <property type="match status" value="2"/>
</dbReference>
<keyword evidence="5" id="KW-0067">ATP-binding</keyword>
<evidence type="ECO:0000256" key="3">
    <source>
        <dbReference type="ARBA" id="ARBA00022692"/>
    </source>
</evidence>
<evidence type="ECO:0000259" key="11">
    <source>
        <dbReference type="PROSITE" id="PS50929"/>
    </source>
</evidence>
<dbReference type="CDD" id="cd03249">
    <property type="entry name" value="ABC_MTABC3_MDL1_MDL2"/>
    <property type="match status" value="2"/>
</dbReference>
<feature type="domain" description="ABC transmembrane type-1" evidence="11">
    <location>
        <begin position="109"/>
        <end position="400"/>
    </location>
</feature>
<feature type="region of interest" description="Disordered" evidence="8">
    <location>
        <begin position="686"/>
        <end position="706"/>
    </location>
</feature>
<dbReference type="Gene3D" id="1.20.1560.10">
    <property type="entry name" value="ABC transporter type 1, transmembrane domain"/>
    <property type="match status" value="1"/>
</dbReference>
<feature type="transmembrane region" description="Helical" evidence="9">
    <location>
        <begin position="929"/>
        <end position="950"/>
    </location>
</feature>
<dbReference type="InterPro" id="IPR011527">
    <property type="entry name" value="ABC1_TM_dom"/>
</dbReference>
<feature type="transmembrane region" description="Helical" evidence="9">
    <location>
        <begin position="780"/>
        <end position="801"/>
    </location>
</feature>
<name>A0AA96NL93_9HYPO</name>
<feature type="transmembrane region" description="Helical" evidence="9">
    <location>
        <begin position="1011"/>
        <end position="1031"/>
    </location>
</feature>
<evidence type="ECO:0000256" key="5">
    <source>
        <dbReference type="ARBA" id="ARBA00022840"/>
    </source>
</evidence>
<evidence type="ECO:0000313" key="12">
    <source>
        <dbReference type="EMBL" id="WNT93874.1"/>
    </source>
</evidence>
<dbReference type="InterPro" id="IPR036640">
    <property type="entry name" value="ABC1_TM_sf"/>
</dbReference>
<dbReference type="CDD" id="cd18578">
    <property type="entry name" value="ABC_6TM_Pgp_ABCB1_D2_like"/>
    <property type="match status" value="1"/>
</dbReference>
<dbReference type="SUPFAM" id="SSF52540">
    <property type="entry name" value="P-loop containing nucleoside triphosphate hydrolases"/>
    <property type="match status" value="2"/>
</dbReference>
<dbReference type="GO" id="GO:0016887">
    <property type="term" value="F:ATP hydrolysis activity"/>
    <property type="evidence" value="ECO:0007669"/>
    <property type="project" value="InterPro"/>
</dbReference>
<feature type="region of interest" description="Disordered" evidence="8">
    <location>
        <begin position="1"/>
        <end position="50"/>
    </location>
</feature>
<feature type="compositionally biased region" description="Polar residues" evidence="8">
    <location>
        <begin position="23"/>
        <end position="35"/>
    </location>
</feature>
<dbReference type="InterPro" id="IPR027417">
    <property type="entry name" value="P-loop_NTPase"/>
</dbReference>
<dbReference type="PANTHER" id="PTHR43394:SF27">
    <property type="entry name" value="ATP-DEPENDENT TRANSLOCASE ABCB1-LIKE"/>
    <property type="match status" value="1"/>
</dbReference>
<evidence type="ECO:0000256" key="2">
    <source>
        <dbReference type="ARBA" id="ARBA00007577"/>
    </source>
</evidence>
<dbReference type="CDD" id="cd18577">
    <property type="entry name" value="ABC_6TM_Pgp_ABCB1_D1_like"/>
    <property type="match status" value="1"/>
</dbReference>
<dbReference type="Pfam" id="PF00664">
    <property type="entry name" value="ABC_membrane"/>
    <property type="match status" value="2"/>
</dbReference>
<feature type="transmembrane region" description="Helical" evidence="9">
    <location>
        <begin position="105"/>
        <end position="132"/>
    </location>
</feature>
<feature type="transmembrane region" description="Helical" evidence="9">
    <location>
        <begin position="373"/>
        <end position="395"/>
    </location>
</feature>
<dbReference type="InterPro" id="IPR003593">
    <property type="entry name" value="AAA+_ATPase"/>
</dbReference>
<organism evidence="12">
    <name type="scientific">Emericellopsis sp</name>
    <dbReference type="NCBI Taxonomy" id="88752"/>
    <lineage>
        <taxon>Eukaryota</taxon>
        <taxon>Fungi</taxon>
        <taxon>Dikarya</taxon>
        <taxon>Ascomycota</taxon>
        <taxon>Pezizomycotina</taxon>
        <taxon>Sordariomycetes</taxon>
        <taxon>Hypocreomycetidae</taxon>
        <taxon>Hypocreales</taxon>
        <taxon>Bionectriaceae</taxon>
        <taxon>Emericellopsis</taxon>
    </lineage>
</organism>
<dbReference type="InterPro" id="IPR017871">
    <property type="entry name" value="ABC_transporter-like_CS"/>
</dbReference>